<sequence length="210" mass="24319">MPSLSTRLNHVKKKKHKQTVDFLKSFWQMALGLISQESQSYMTDDGIFTSTRLHQGWADSSLHFQQSIEKIMRESQLLYDDVLTWIDDLLIYAETIDELLLVLDRVSSILEQHGLFLGLDKICLVIKEDGIAYNPDKIQTLVDILGHRLQPNCNNFWWMRNSLVDFVRVAAPLQQRLQDALAGTKRTKHVAARLSISFTEDERQSFNEIK</sequence>
<feature type="domain" description="Reverse transcriptase" evidence="1">
    <location>
        <begin position="1"/>
        <end position="149"/>
    </location>
</feature>
<dbReference type="EMBL" id="NBNE01002623">
    <property type="protein sequence ID" value="OWZ09911.1"/>
    <property type="molecule type" value="Genomic_DNA"/>
</dbReference>
<dbReference type="AlphaFoldDB" id="A0A225VWK5"/>
<dbReference type="Gene3D" id="3.30.70.270">
    <property type="match status" value="1"/>
</dbReference>
<dbReference type="PROSITE" id="PS50878">
    <property type="entry name" value="RT_POL"/>
    <property type="match status" value="1"/>
</dbReference>
<dbReference type="Gene3D" id="3.10.10.10">
    <property type="entry name" value="HIV Type 1 Reverse Transcriptase, subunit A, domain 1"/>
    <property type="match status" value="1"/>
</dbReference>
<dbReference type="PANTHER" id="PTHR33064">
    <property type="entry name" value="POL PROTEIN"/>
    <property type="match status" value="1"/>
</dbReference>
<evidence type="ECO:0000313" key="3">
    <source>
        <dbReference type="Proteomes" id="UP000198211"/>
    </source>
</evidence>
<evidence type="ECO:0000313" key="2">
    <source>
        <dbReference type="EMBL" id="OWZ09911.1"/>
    </source>
</evidence>
<dbReference type="InterPro" id="IPR051320">
    <property type="entry name" value="Viral_Replic_Matur_Polypro"/>
</dbReference>
<gene>
    <name evidence="2" type="ORF">PHMEG_00017315</name>
</gene>
<dbReference type="InterPro" id="IPR000477">
    <property type="entry name" value="RT_dom"/>
</dbReference>
<evidence type="ECO:0000259" key="1">
    <source>
        <dbReference type="PROSITE" id="PS50878"/>
    </source>
</evidence>
<accession>A0A225VWK5</accession>
<dbReference type="InterPro" id="IPR043128">
    <property type="entry name" value="Rev_trsase/Diguanyl_cyclase"/>
</dbReference>
<dbReference type="InterPro" id="IPR043502">
    <property type="entry name" value="DNA/RNA_pol_sf"/>
</dbReference>
<dbReference type="OrthoDB" id="121795at2759"/>
<proteinExistence type="predicted"/>
<reference evidence="3" key="1">
    <citation type="submission" date="2017-03" db="EMBL/GenBank/DDBJ databases">
        <title>Phytopthora megakarya and P. palmivora, two closely related causual agents of cacao black pod achieved similar genome size and gene model numbers by different mechanisms.</title>
        <authorList>
            <person name="Ali S."/>
            <person name="Shao J."/>
            <person name="Larry D.J."/>
            <person name="Kronmiller B."/>
            <person name="Shen D."/>
            <person name="Strem M.D."/>
            <person name="Melnick R.L."/>
            <person name="Guiltinan M.J."/>
            <person name="Tyler B.M."/>
            <person name="Meinhardt L.W."/>
            <person name="Bailey B.A."/>
        </authorList>
    </citation>
    <scope>NUCLEOTIDE SEQUENCE [LARGE SCALE GENOMIC DNA]</scope>
    <source>
        <strain evidence="3">zdho120</strain>
    </source>
</reference>
<name>A0A225VWK5_9STRA</name>
<dbReference type="Proteomes" id="UP000198211">
    <property type="component" value="Unassembled WGS sequence"/>
</dbReference>
<dbReference type="PANTHER" id="PTHR33064:SF37">
    <property type="entry name" value="RIBONUCLEASE H"/>
    <property type="match status" value="1"/>
</dbReference>
<keyword evidence="3" id="KW-1185">Reference proteome</keyword>
<comment type="caution">
    <text evidence="2">The sequence shown here is derived from an EMBL/GenBank/DDBJ whole genome shotgun (WGS) entry which is preliminary data.</text>
</comment>
<dbReference type="Pfam" id="PF00078">
    <property type="entry name" value="RVT_1"/>
    <property type="match status" value="1"/>
</dbReference>
<dbReference type="SUPFAM" id="SSF56672">
    <property type="entry name" value="DNA/RNA polymerases"/>
    <property type="match status" value="1"/>
</dbReference>
<protein>
    <recommendedName>
        <fullName evidence="1">Reverse transcriptase domain-containing protein</fullName>
    </recommendedName>
</protein>
<organism evidence="2 3">
    <name type="scientific">Phytophthora megakarya</name>
    <dbReference type="NCBI Taxonomy" id="4795"/>
    <lineage>
        <taxon>Eukaryota</taxon>
        <taxon>Sar</taxon>
        <taxon>Stramenopiles</taxon>
        <taxon>Oomycota</taxon>
        <taxon>Peronosporomycetes</taxon>
        <taxon>Peronosporales</taxon>
        <taxon>Peronosporaceae</taxon>
        <taxon>Phytophthora</taxon>
    </lineage>
</organism>